<evidence type="ECO:0000313" key="2">
    <source>
        <dbReference type="Proteomes" id="UP000724874"/>
    </source>
</evidence>
<dbReference type="EMBL" id="JADNYJ010000034">
    <property type="protein sequence ID" value="KAF8902749.1"/>
    <property type="molecule type" value="Genomic_DNA"/>
</dbReference>
<proteinExistence type="predicted"/>
<accession>A0A9P5NQ70</accession>
<name>A0A9P5NQ70_GYMJU</name>
<protein>
    <submittedName>
        <fullName evidence="1">Uncharacterized protein</fullName>
    </submittedName>
</protein>
<comment type="caution">
    <text evidence="1">The sequence shown here is derived from an EMBL/GenBank/DDBJ whole genome shotgun (WGS) entry which is preliminary data.</text>
</comment>
<sequence>MMDNFPGTLLGANLYTITSTTSNLVNYGTILYVPPDTRVVEREIWWTVVFLHLHMGWEIGLCIRNLWPLIRVVTVECKSLWLSMPSDLKLPEGTTDYIKQYMHSNFNHSYENWISLWVPLQGFKPGPANLKHSYHPPRNFVNFLSGKDPPWLEEPLVDEMLHKLMDGDFHISRKPSQNGEWVTSTYMGQSGTNSTEPLKVTDLKMVLYFL</sequence>
<gene>
    <name evidence="1" type="ORF">CPB84DRAFT_1746487</name>
</gene>
<keyword evidence="2" id="KW-1185">Reference proteome</keyword>
<dbReference type="Proteomes" id="UP000724874">
    <property type="component" value="Unassembled WGS sequence"/>
</dbReference>
<dbReference type="AlphaFoldDB" id="A0A9P5NQ70"/>
<reference evidence="1" key="1">
    <citation type="submission" date="2020-11" db="EMBL/GenBank/DDBJ databases">
        <authorList>
            <consortium name="DOE Joint Genome Institute"/>
            <person name="Ahrendt S."/>
            <person name="Riley R."/>
            <person name="Andreopoulos W."/>
            <person name="LaButti K."/>
            <person name="Pangilinan J."/>
            <person name="Ruiz-duenas F.J."/>
            <person name="Barrasa J.M."/>
            <person name="Sanchez-Garcia M."/>
            <person name="Camarero S."/>
            <person name="Miyauchi S."/>
            <person name="Serrano A."/>
            <person name="Linde D."/>
            <person name="Babiker R."/>
            <person name="Drula E."/>
            <person name="Ayuso-Fernandez I."/>
            <person name="Pacheco R."/>
            <person name="Padilla G."/>
            <person name="Ferreira P."/>
            <person name="Barriuso J."/>
            <person name="Kellner H."/>
            <person name="Castanera R."/>
            <person name="Alfaro M."/>
            <person name="Ramirez L."/>
            <person name="Pisabarro A.G."/>
            <person name="Kuo A."/>
            <person name="Tritt A."/>
            <person name="Lipzen A."/>
            <person name="He G."/>
            <person name="Yan M."/>
            <person name="Ng V."/>
            <person name="Cullen D."/>
            <person name="Martin F."/>
            <person name="Rosso M.-N."/>
            <person name="Henrissat B."/>
            <person name="Hibbett D."/>
            <person name="Martinez A.T."/>
            <person name="Grigoriev I.V."/>
        </authorList>
    </citation>
    <scope>NUCLEOTIDE SEQUENCE</scope>
    <source>
        <strain evidence="1">AH 44721</strain>
    </source>
</reference>
<organism evidence="1 2">
    <name type="scientific">Gymnopilus junonius</name>
    <name type="common">Spectacular rustgill mushroom</name>
    <name type="synonym">Gymnopilus spectabilis subsp. junonius</name>
    <dbReference type="NCBI Taxonomy" id="109634"/>
    <lineage>
        <taxon>Eukaryota</taxon>
        <taxon>Fungi</taxon>
        <taxon>Dikarya</taxon>
        <taxon>Basidiomycota</taxon>
        <taxon>Agaricomycotina</taxon>
        <taxon>Agaricomycetes</taxon>
        <taxon>Agaricomycetidae</taxon>
        <taxon>Agaricales</taxon>
        <taxon>Agaricineae</taxon>
        <taxon>Hymenogastraceae</taxon>
        <taxon>Gymnopilus</taxon>
    </lineage>
</organism>
<evidence type="ECO:0000313" key="1">
    <source>
        <dbReference type="EMBL" id="KAF8902749.1"/>
    </source>
</evidence>